<keyword evidence="2" id="KW-0805">Transcription regulation</keyword>
<dbReference type="InterPro" id="IPR036388">
    <property type="entry name" value="WH-like_DNA-bd_sf"/>
</dbReference>
<dbReference type="AlphaFoldDB" id="A0A9J9Q987"/>
<dbReference type="InterPro" id="IPR039425">
    <property type="entry name" value="RNA_pol_sigma-70-like"/>
</dbReference>
<dbReference type="GO" id="GO:0016987">
    <property type="term" value="F:sigma factor activity"/>
    <property type="evidence" value="ECO:0007669"/>
    <property type="project" value="UniProtKB-KW"/>
</dbReference>
<evidence type="ECO:0000256" key="5">
    <source>
        <dbReference type="ARBA" id="ARBA00023163"/>
    </source>
</evidence>
<proteinExistence type="inferred from homology"/>
<evidence type="ECO:0000256" key="2">
    <source>
        <dbReference type="ARBA" id="ARBA00023015"/>
    </source>
</evidence>
<feature type="domain" description="RNA polymerase sigma factor 70 region 4 type 2" evidence="7">
    <location>
        <begin position="126"/>
        <end position="176"/>
    </location>
</feature>
<protein>
    <submittedName>
        <fullName evidence="8">RNA polymerase, sigma-24 subunit, ECF subfamily</fullName>
    </submittedName>
</protein>
<evidence type="ECO:0000256" key="4">
    <source>
        <dbReference type="ARBA" id="ARBA00023125"/>
    </source>
</evidence>
<evidence type="ECO:0000256" key="1">
    <source>
        <dbReference type="ARBA" id="ARBA00010641"/>
    </source>
</evidence>
<dbReference type="Gene3D" id="1.10.10.10">
    <property type="entry name" value="Winged helix-like DNA-binding domain superfamily/Winged helix DNA-binding domain"/>
    <property type="match status" value="1"/>
</dbReference>
<keyword evidence="3" id="KW-0731">Sigma factor</keyword>
<dbReference type="PANTHER" id="PTHR43133">
    <property type="entry name" value="RNA POLYMERASE ECF-TYPE SIGMA FACTO"/>
    <property type="match status" value="1"/>
</dbReference>
<evidence type="ECO:0000256" key="3">
    <source>
        <dbReference type="ARBA" id="ARBA00023082"/>
    </source>
</evidence>
<keyword evidence="4" id="KW-0238">DNA-binding</keyword>
<organism evidence="8 9">
    <name type="scientific">Acidovorax ebreus (strain TPSY)</name>
    <name type="common">Diaphorobacter sp. (strain TPSY)</name>
    <dbReference type="NCBI Taxonomy" id="535289"/>
    <lineage>
        <taxon>Bacteria</taxon>
        <taxon>Pseudomonadati</taxon>
        <taxon>Pseudomonadota</taxon>
        <taxon>Betaproteobacteria</taxon>
        <taxon>Burkholderiales</taxon>
        <taxon>Comamonadaceae</taxon>
        <taxon>Diaphorobacter</taxon>
    </lineage>
</organism>
<evidence type="ECO:0000259" key="6">
    <source>
        <dbReference type="Pfam" id="PF04542"/>
    </source>
</evidence>
<keyword evidence="9" id="KW-1185">Reference proteome</keyword>
<dbReference type="SUPFAM" id="SSF88659">
    <property type="entry name" value="Sigma3 and sigma4 domains of RNA polymerase sigma factors"/>
    <property type="match status" value="1"/>
</dbReference>
<dbReference type="Gene3D" id="1.10.1740.10">
    <property type="match status" value="1"/>
</dbReference>
<dbReference type="GO" id="GO:0003677">
    <property type="term" value="F:DNA binding"/>
    <property type="evidence" value="ECO:0007669"/>
    <property type="project" value="UniProtKB-KW"/>
</dbReference>
<dbReference type="KEGG" id="dia:Dtpsy_1433"/>
<dbReference type="InterPro" id="IPR007627">
    <property type="entry name" value="RNA_pol_sigma70_r2"/>
</dbReference>
<dbReference type="InterPro" id="IPR013325">
    <property type="entry name" value="RNA_pol_sigma_r2"/>
</dbReference>
<dbReference type="CDD" id="cd06171">
    <property type="entry name" value="Sigma70_r4"/>
    <property type="match status" value="1"/>
</dbReference>
<dbReference type="Proteomes" id="UP000000450">
    <property type="component" value="Chromosome"/>
</dbReference>
<accession>A0A9J9Q987</accession>
<dbReference type="GO" id="GO:0006352">
    <property type="term" value="P:DNA-templated transcription initiation"/>
    <property type="evidence" value="ECO:0007669"/>
    <property type="project" value="InterPro"/>
</dbReference>
<reference evidence="8 9" key="1">
    <citation type="journal article" date="2010" name="J. Bacteriol.">
        <title>Completed genome sequence of the anaerobic iron-oxidizing bacterium Acidovorax ebreus strain TPSY.</title>
        <authorList>
            <person name="Byrne-Bailey K.G."/>
            <person name="Weber K.A."/>
            <person name="Chair A.H."/>
            <person name="Bose S."/>
            <person name="Knox T."/>
            <person name="Spanbauer T.L."/>
            <person name="Chertkov O."/>
            <person name="Coates J.D."/>
        </authorList>
    </citation>
    <scope>NUCLEOTIDE SEQUENCE [LARGE SCALE GENOMIC DNA]</scope>
    <source>
        <strain evidence="8 9">TPSY</strain>
    </source>
</reference>
<name>A0A9J9Q987_ACIET</name>
<evidence type="ECO:0000259" key="7">
    <source>
        <dbReference type="Pfam" id="PF08281"/>
    </source>
</evidence>
<dbReference type="InterPro" id="IPR013324">
    <property type="entry name" value="RNA_pol_sigma_r3/r4-like"/>
</dbReference>
<dbReference type="PANTHER" id="PTHR43133:SF8">
    <property type="entry name" value="RNA POLYMERASE SIGMA FACTOR HI_1459-RELATED"/>
    <property type="match status" value="1"/>
</dbReference>
<dbReference type="RefSeq" id="WP_015913034.1">
    <property type="nucleotide sequence ID" value="NC_011992.1"/>
</dbReference>
<dbReference type="InterPro" id="IPR013249">
    <property type="entry name" value="RNA_pol_sigma70_r4_t2"/>
</dbReference>
<dbReference type="SUPFAM" id="SSF88946">
    <property type="entry name" value="Sigma2 domain of RNA polymerase sigma factors"/>
    <property type="match status" value="1"/>
</dbReference>
<comment type="similarity">
    <text evidence="1">Belongs to the sigma-70 factor family. ECF subfamily.</text>
</comment>
<evidence type="ECO:0000313" key="8">
    <source>
        <dbReference type="EMBL" id="ACM32895.1"/>
    </source>
</evidence>
<dbReference type="InterPro" id="IPR014284">
    <property type="entry name" value="RNA_pol_sigma-70_dom"/>
</dbReference>
<dbReference type="Pfam" id="PF04542">
    <property type="entry name" value="Sigma70_r2"/>
    <property type="match status" value="1"/>
</dbReference>
<keyword evidence="5" id="KW-0804">Transcription</keyword>
<sequence>MRPLSHLEESDCIARAQRGEVAAFSELVARYQDRIYRFLFRMTRSQEDARELAQETFLNAYQALPRWRPDAQLSTWLFRIARNQALDLLRRAQRVAFVELDETLSEQVPADTPTPEAALQARQRIEALEGALQRLSVEHREILLLRDIEDMAYEDIAEVLGISLGTVKSRIARARAGLLQLMPR</sequence>
<feature type="domain" description="RNA polymerase sigma-70 region 2" evidence="6">
    <location>
        <begin position="27"/>
        <end position="94"/>
    </location>
</feature>
<evidence type="ECO:0000313" key="9">
    <source>
        <dbReference type="Proteomes" id="UP000000450"/>
    </source>
</evidence>
<dbReference type="NCBIfam" id="TIGR02937">
    <property type="entry name" value="sigma70-ECF"/>
    <property type="match status" value="1"/>
</dbReference>
<gene>
    <name evidence="8" type="ordered locus">Dtpsy_1433</name>
</gene>
<dbReference type="Pfam" id="PF08281">
    <property type="entry name" value="Sigma70_r4_2"/>
    <property type="match status" value="1"/>
</dbReference>
<dbReference type="EMBL" id="CP001392">
    <property type="protein sequence ID" value="ACM32895.1"/>
    <property type="molecule type" value="Genomic_DNA"/>
</dbReference>